<dbReference type="PANTHER" id="PTHR46401">
    <property type="entry name" value="GLYCOSYLTRANSFERASE WBBK-RELATED"/>
    <property type="match status" value="1"/>
</dbReference>
<dbReference type="GO" id="GO:0009103">
    <property type="term" value="P:lipopolysaccharide biosynthetic process"/>
    <property type="evidence" value="ECO:0007669"/>
    <property type="project" value="TreeGrafter"/>
</dbReference>
<evidence type="ECO:0000256" key="1">
    <source>
        <dbReference type="ARBA" id="ARBA00022679"/>
    </source>
</evidence>
<keyword evidence="1" id="KW-0808">Transferase</keyword>
<dbReference type="AlphaFoldDB" id="A0AAE3MA58"/>
<name>A0AAE3MA58_9BACT</name>
<dbReference type="EMBL" id="JAPDPI010000001">
    <property type="protein sequence ID" value="MCW3804138.1"/>
    <property type="molecule type" value="Genomic_DNA"/>
</dbReference>
<proteinExistence type="predicted"/>
<evidence type="ECO:0000313" key="4">
    <source>
        <dbReference type="Proteomes" id="UP001207408"/>
    </source>
</evidence>
<feature type="domain" description="Glycosyl transferase family 1" evidence="2">
    <location>
        <begin position="205"/>
        <end position="364"/>
    </location>
</feature>
<comment type="caution">
    <text evidence="3">The sequence shown here is derived from an EMBL/GenBank/DDBJ whole genome shotgun (WGS) entry which is preliminary data.</text>
</comment>
<dbReference type="SUPFAM" id="SSF53756">
    <property type="entry name" value="UDP-Glycosyltransferase/glycogen phosphorylase"/>
    <property type="match status" value="1"/>
</dbReference>
<evidence type="ECO:0000313" key="3">
    <source>
        <dbReference type="EMBL" id="MCW3804138.1"/>
    </source>
</evidence>
<dbReference type="Proteomes" id="UP001207408">
    <property type="component" value="Unassembled WGS sequence"/>
</dbReference>
<sequence length="385" mass="43958">MGAIETKPKRKIVFVNQATGYLTIDVVNTFAKDYDEVALICGSVRVQDVELDSKVDISKISIYDRGNNFRKAFSWALGTLQVFFLLLIKYRKHEVFYYTIPPSAYLLASFFRSSFYIMIYDLYPDALKIRGRSEDRLLYKWWAKQNKKVFQKACKVFTLSNQLKEGVKKYYPNANVEVIHNWSAFSGKLPVDREHNSIIRREGLSGKFVVQYSGNIGVTHNVEVIVELAESLSNNGDIEFLIIGRGERKNVIERLIKERDLGNCKVLPFRKDEELYESLCVPYISIVTLDDRVPDISVPSKVYNILASGVPIMAVASLESSIANLVQTHNIGRTFLKDDIVGMKEFILDLRNNPDKLKAISRNSIEASKEYTNQNAVRIYESCLG</sequence>
<dbReference type="InterPro" id="IPR001296">
    <property type="entry name" value="Glyco_trans_1"/>
</dbReference>
<dbReference type="Gene3D" id="3.40.50.2000">
    <property type="entry name" value="Glycogen Phosphorylase B"/>
    <property type="match status" value="2"/>
</dbReference>
<keyword evidence="4" id="KW-1185">Reference proteome</keyword>
<dbReference type="Pfam" id="PF00534">
    <property type="entry name" value="Glycos_transf_1"/>
    <property type="match status" value="1"/>
</dbReference>
<dbReference type="CDD" id="cd03794">
    <property type="entry name" value="GT4_WbuB-like"/>
    <property type="match status" value="1"/>
</dbReference>
<accession>A0AAE3MA58</accession>
<dbReference type="PANTHER" id="PTHR46401:SF2">
    <property type="entry name" value="GLYCOSYLTRANSFERASE WBBK-RELATED"/>
    <property type="match status" value="1"/>
</dbReference>
<dbReference type="RefSeq" id="WP_301197361.1">
    <property type="nucleotide sequence ID" value="NZ_JAPDPI010000001.1"/>
</dbReference>
<protein>
    <submittedName>
        <fullName evidence="3">Glycosyltransferase family 4 protein</fullName>
    </submittedName>
</protein>
<evidence type="ECO:0000259" key="2">
    <source>
        <dbReference type="Pfam" id="PF00534"/>
    </source>
</evidence>
<reference evidence="3" key="1">
    <citation type="submission" date="2022-10" db="EMBL/GenBank/DDBJ databases">
        <authorList>
            <person name="Yu W.X."/>
        </authorList>
    </citation>
    <scope>NUCLEOTIDE SEQUENCE</scope>
    <source>
        <strain evidence="3">D04</strain>
    </source>
</reference>
<dbReference type="GO" id="GO:0016757">
    <property type="term" value="F:glycosyltransferase activity"/>
    <property type="evidence" value="ECO:0007669"/>
    <property type="project" value="InterPro"/>
</dbReference>
<gene>
    <name evidence="3" type="ORF">OM074_00805</name>
</gene>
<organism evidence="3 4">
    <name type="scientific">Plebeiibacterium marinum</name>
    <dbReference type="NCBI Taxonomy" id="2992111"/>
    <lineage>
        <taxon>Bacteria</taxon>
        <taxon>Pseudomonadati</taxon>
        <taxon>Bacteroidota</taxon>
        <taxon>Bacteroidia</taxon>
        <taxon>Marinilabiliales</taxon>
        <taxon>Marinilabiliaceae</taxon>
        <taxon>Plebeiibacterium</taxon>
    </lineage>
</organism>